<evidence type="ECO:0000256" key="9">
    <source>
        <dbReference type="ARBA" id="ARBA00022833"/>
    </source>
</evidence>
<dbReference type="AlphaFoldDB" id="A0A821QAM2"/>
<dbReference type="GO" id="GO:0008270">
    <property type="term" value="F:zinc ion binding"/>
    <property type="evidence" value="ECO:0007669"/>
    <property type="project" value="UniProtKB-UniRule"/>
</dbReference>
<comment type="PTM">
    <text evidence="11">Ubiquitinated; autoubiquitinated.</text>
</comment>
<dbReference type="Pfam" id="PF13920">
    <property type="entry name" value="zf-C3HC4_3"/>
    <property type="match status" value="1"/>
</dbReference>
<comment type="caution">
    <text evidence="14">The sequence shown here is derived from an EMBL/GenBank/DDBJ whole genome shotgun (WGS) entry which is preliminary data.</text>
</comment>
<keyword evidence="3 11" id="KW-0963">Cytoplasm</keyword>
<dbReference type="Gene3D" id="3.30.720.50">
    <property type="match status" value="1"/>
</dbReference>
<dbReference type="Proteomes" id="UP000663880">
    <property type="component" value="Unassembled WGS sequence"/>
</dbReference>
<feature type="domain" description="RING-type" evidence="12">
    <location>
        <begin position="9"/>
        <end position="47"/>
    </location>
</feature>
<evidence type="ECO:0000256" key="2">
    <source>
        <dbReference type="ARBA" id="ARBA00004514"/>
    </source>
</evidence>
<comment type="catalytic activity">
    <reaction evidence="1 11">
        <text>S-ubiquitinyl-[E2 ubiquitin-conjugating enzyme]-L-cysteine + [acceptor protein]-L-lysine = [E2 ubiquitin-conjugating enzyme]-L-cysteine + N(6)-ubiquitinyl-[acceptor protein]-L-lysine.</text>
        <dbReference type="EC" id="2.3.2.27"/>
    </reaction>
</comment>
<dbReference type="CDD" id="cd16546">
    <property type="entry name" value="RING-HC_RNF146"/>
    <property type="match status" value="1"/>
</dbReference>
<name>A0A821QAM2_9NEOP</name>
<evidence type="ECO:0000256" key="4">
    <source>
        <dbReference type="ARBA" id="ARBA00022679"/>
    </source>
</evidence>
<keyword evidence="9 11" id="KW-0862">Zinc</keyword>
<evidence type="ECO:0000259" key="12">
    <source>
        <dbReference type="PROSITE" id="PS50089"/>
    </source>
</evidence>
<dbReference type="PROSITE" id="PS50918">
    <property type="entry name" value="WWE"/>
    <property type="match status" value="1"/>
</dbReference>
<evidence type="ECO:0000256" key="1">
    <source>
        <dbReference type="ARBA" id="ARBA00000900"/>
    </source>
</evidence>
<dbReference type="SMART" id="SM00678">
    <property type="entry name" value="WWE"/>
    <property type="match status" value="1"/>
</dbReference>
<dbReference type="InterPro" id="IPR001841">
    <property type="entry name" value="Znf_RING"/>
</dbReference>
<dbReference type="Gene3D" id="3.30.40.10">
    <property type="entry name" value="Zinc/RING finger domain, C3HC4 (zinc finger)"/>
    <property type="match status" value="1"/>
</dbReference>
<dbReference type="GO" id="GO:0051865">
    <property type="term" value="P:protein autoubiquitination"/>
    <property type="evidence" value="ECO:0007669"/>
    <property type="project" value="UniProtKB-UniRule"/>
</dbReference>
<dbReference type="Pfam" id="PF02825">
    <property type="entry name" value="WWE"/>
    <property type="match status" value="1"/>
</dbReference>
<dbReference type="InterPro" id="IPR017907">
    <property type="entry name" value="Znf_RING_CS"/>
</dbReference>
<dbReference type="PROSITE" id="PS50089">
    <property type="entry name" value="ZF_RING_2"/>
    <property type="match status" value="1"/>
</dbReference>
<evidence type="ECO:0000313" key="14">
    <source>
        <dbReference type="EMBL" id="CAF4822839.1"/>
    </source>
</evidence>
<evidence type="ECO:0000256" key="10">
    <source>
        <dbReference type="PROSITE-ProRule" id="PRU00175"/>
    </source>
</evidence>
<dbReference type="PANTHER" id="PTHR13417:SF2">
    <property type="entry name" value="E3 UBIQUITIN-PROTEIN LIGASE RNF146"/>
    <property type="match status" value="1"/>
</dbReference>
<comment type="domain">
    <text evidence="11">The WWE domain mediates non-covalent poly(ADP-ribose)-binding.</text>
</comment>
<comment type="pathway">
    <text evidence="11">Protein modification; protein ubiquitination.</text>
</comment>
<evidence type="ECO:0000313" key="15">
    <source>
        <dbReference type="Proteomes" id="UP000663880"/>
    </source>
</evidence>
<keyword evidence="7 10" id="KW-0863">Zinc-finger</keyword>
<evidence type="ECO:0000259" key="13">
    <source>
        <dbReference type="PROSITE" id="PS50918"/>
    </source>
</evidence>
<feature type="domain" description="WWE" evidence="13">
    <location>
        <begin position="67"/>
        <end position="143"/>
    </location>
</feature>
<keyword evidence="15" id="KW-1185">Reference proteome</keyword>
<dbReference type="InterPro" id="IPR018123">
    <property type="entry name" value="WWE-dom_subgr"/>
</dbReference>
<evidence type="ECO:0000256" key="3">
    <source>
        <dbReference type="ARBA" id="ARBA00022490"/>
    </source>
</evidence>
<comment type="subcellular location">
    <subcellularLocation>
        <location evidence="2 11">Cytoplasm</location>
        <location evidence="2 11">Cytosol</location>
    </subcellularLocation>
</comment>
<dbReference type="UniPathway" id="UPA00143"/>
<dbReference type="EC" id="2.3.2.27" evidence="11"/>
<dbReference type="InterPro" id="IPR033509">
    <property type="entry name" value="RNF146"/>
</dbReference>
<proteinExistence type="predicted"/>
<dbReference type="GO" id="GO:0005829">
    <property type="term" value="C:cytosol"/>
    <property type="evidence" value="ECO:0007669"/>
    <property type="project" value="UniProtKB-SubCell"/>
</dbReference>
<dbReference type="GO" id="GO:0061630">
    <property type="term" value="F:ubiquitin protein ligase activity"/>
    <property type="evidence" value="ECO:0007669"/>
    <property type="project" value="UniProtKB-UniRule"/>
</dbReference>
<dbReference type="PROSITE" id="PS00518">
    <property type="entry name" value="ZF_RING_1"/>
    <property type="match status" value="1"/>
</dbReference>
<dbReference type="GO" id="GO:0005634">
    <property type="term" value="C:nucleus"/>
    <property type="evidence" value="ECO:0007669"/>
    <property type="project" value="TreeGrafter"/>
</dbReference>
<comment type="function">
    <text evidence="11">E3 ubiquitin-protein ligase that specifically binds poly-ADP-ribosylated proteins and mediates their ubiquitination and subsequent degradation.</text>
</comment>
<reference evidence="14" key="1">
    <citation type="submission" date="2021-02" db="EMBL/GenBank/DDBJ databases">
        <authorList>
            <person name="Steward A R."/>
        </authorList>
    </citation>
    <scope>NUCLEOTIDE SEQUENCE</scope>
</reference>
<protein>
    <recommendedName>
        <fullName evidence="11">E3 ubiquitin-protein ligase</fullName>
        <ecNumber evidence="11">2.3.2.27</ecNumber>
    </recommendedName>
</protein>
<keyword evidence="8 11" id="KW-0833">Ubl conjugation pathway</keyword>
<evidence type="ECO:0000256" key="7">
    <source>
        <dbReference type="ARBA" id="ARBA00022771"/>
    </source>
</evidence>
<evidence type="ECO:0000256" key="5">
    <source>
        <dbReference type="ARBA" id="ARBA00022687"/>
    </source>
</evidence>
<accession>A0A821QAM2</accession>
<sequence>MDSIQEGDCAVCMLKYNHPAKLPCDHIFCFLCIKGVFLRSHKCPMCRSPIPEDYLDNPQLLKEILDEKTETDEYVDNKFWWYYEGQDGWWSYDERSNEDIESDFNDGKSECKLLVAGAVYCVDFTQMIQYRQSDPRRKRKVKRDTHTHPSKGIAGILKVCPKQVDLNTVNITANILDDHTDTIENNHENGDDIDNMSQILRSMSIQEPQLPSGSPNTEDT</sequence>
<keyword evidence="5" id="KW-0879">Wnt signaling pathway</keyword>
<dbReference type="InterPro" id="IPR013083">
    <property type="entry name" value="Znf_RING/FYVE/PHD"/>
</dbReference>
<dbReference type="SUPFAM" id="SSF117839">
    <property type="entry name" value="WWE domain"/>
    <property type="match status" value="1"/>
</dbReference>
<evidence type="ECO:0000256" key="8">
    <source>
        <dbReference type="ARBA" id="ARBA00022786"/>
    </source>
</evidence>
<dbReference type="PANTHER" id="PTHR13417">
    <property type="entry name" value="E3 UBIQUITIN-PROTEIN LIGASE RNF146"/>
    <property type="match status" value="1"/>
</dbReference>
<dbReference type="OrthoDB" id="10065815at2759"/>
<keyword evidence="6 11" id="KW-0479">Metal-binding</keyword>
<dbReference type="GO" id="GO:0016055">
    <property type="term" value="P:Wnt signaling pathway"/>
    <property type="evidence" value="ECO:0007669"/>
    <property type="project" value="UniProtKB-KW"/>
</dbReference>
<dbReference type="EMBL" id="CAJOBZ010000008">
    <property type="protein sequence ID" value="CAF4822839.1"/>
    <property type="molecule type" value="Genomic_DNA"/>
</dbReference>
<gene>
    <name evidence="14" type="ORF">PMACD_LOCUS4718</name>
</gene>
<dbReference type="InterPro" id="IPR004170">
    <property type="entry name" value="WWE_dom"/>
</dbReference>
<dbReference type="GO" id="GO:0072572">
    <property type="term" value="F:poly-ADP-D-ribose binding"/>
    <property type="evidence" value="ECO:0007669"/>
    <property type="project" value="UniProtKB-UniRule"/>
</dbReference>
<evidence type="ECO:0000256" key="6">
    <source>
        <dbReference type="ARBA" id="ARBA00022723"/>
    </source>
</evidence>
<dbReference type="InterPro" id="IPR044110">
    <property type="entry name" value="RING-HC_RNF146"/>
</dbReference>
<dbReference type="SUPFAM" id="SSF57850">
    <property type="entry name" value="RING/U-box"/>
    <property type="match status" value="1"/>
</dbReference>
<dbReference type="SMART" id="SM00184">
    <property type="entry name" value="RING"/>
    <property type="match status" value="1"/>
</dbReference>
<dbReference type="InterPro" id="IPR037197">
    <property type="entry name" value="WWE_dom_sf"/>
</dbReference>
<dbReference type="GO" id="GO:0006511">
    <property type="term" value="P:ubiquitin-dependent protein catabolic process"/>
    <property type="evidence" value="ECO:0007669"/>
    <property type="project" value="UniProtKB-UniRule"/>
</dbReference>
<evidence type="ECO:0000256" key="11">
    <source>
        <dbReference type="RuleBase" id="RU367115"/>
    </source>
</evidence>
<organism evidence="14 15">
    <name type="scientific">Pieris macdunnoughi</name>
    <dbReference type="NCBI Taxonomy" id="345717"/>
    <lineage>
        <taxon>Eukaryota</taxon>
        <taxon>Metazoa</taxon>
        <taxon>Ecdysozoa</taxon>
        <taxon>Arthropoda</taxon>
        <taxon>Hexapoda</taxon>
        <taxon>Insecta</taxon>
        <taxon>Pterygota</taxon>
        <taxon>Neoptera</taxon>
        <taxon>Endopterygota</taxon>
        <taxon>Lepidoptera</taxon>
        <taxon>Glossata</taxon>
        <taxon>Ditrysia</taxon>
        <taxon>Papilionoidea</taxon>
        <taxon>Pieridae</taxon>
        <taxon>Pierinae</taxon>
        <taxon>Pieris</taxon>
    </lineage>
</organism>
<keyword evidence="4 11" id="KW-0808">Transferase</keyword>